<protein>
    <submittedName>
        <fullName evidence="3">LytTR family transcriptional regulator</fullName>
    </submittedName>
</protein>
<dbReference type="OrthoDB" id="1118393at2"/>
<feature type="domain" description="HTH LytTR-type" evidence="2">
    <location>
        <begin position="171"/>
        <end position="278"/>
    </location>
</feature>
<dbReference type="Gene3D" id="2.40.50.1020">
    <property type="entry name" value="LytTr DNA-binding domain"/>
    <property type="match status" value="1"/>
</dbReference>
<keyword evidence="1" id="KW-1133">Transmembrane helix</keyword>
<evidence type="ECO:0000313" key="4">
    <source>
        <dbReference type="Proteomes" id="UP000248882"/>
    </source>
</evidence>
<accession>A0A2W7QTH2</accession>
<dbReference type="SMART" id="SM00850">
    <property type="entry name" value="LytTR"/>
    <property type="match status" value="1"/>
</dbReference>
<dbReference type="PROSITE" id="PS50930">
    <property type="entry name" value="HTH_LYTTR"/>
    <property type="match status" value="1"/>
</dbReference>
<evidence type="ECO:0000256" key="1">
    <source>
        <dbReference type="SAM" id="Phobius"/>
    </source>
</evidence>
<dbReference type="RefSeq" id="WP_111321130.1">
    <property type="nucleotide sequence ID" value="NZ_QKZT01000015.1"/>
</dbReference>
<feature type="transmembrane region" description="Helical" evidence="1">
    <location>
        <begin position="59"/>
        <end position="79"/>
    </location>
</feature>
<evidence type="ECO:0000259" key="2">
    <source>
        <dbReference type="PROSITE" id="PS50930"/>
    </source>
</evidence>
<dbReference type="GO" id="GO:0000156">
    <property type="term" value="F:phosphorelay response regulator activity"/>
    <property type="evidence" value="ECO:0007669"/>
    <property type="project" value="InterPro"/>
</dbReference>
<sequence length="278" mass="31803">MSIQLTIKNILHSPVQLLQATWEKLVLIGFCVVFSIFFINIYTPFGINSWKSDQGILQFIRLSGFGIIGGIFLSISQFVLKPISLKNRNTLGWFTAWTMAEVLGLALVFMLFYRNTDNSLIPEYFLSVKYTFLGLLFPYSFALCFTWIYKKSKEEKPQVKTELPVHHLVGFVDEYGNKKFSLKSSNVLFIEAADNYSTIHYLDNGSVKKEMIRNSLKSLSEQLADLPIKRCHRSYLVNVEKIKIAKKSAGKLSLHLENTESVIPVSRNFAPDFDYLLA</sequence>
<gene>
    <name evidence="3" type="ORF">LV85_03160</name>
</gene>
<keyword evidence="1" id="KW-0812">Transmembrane</keyword>
<keyword evidence="4" id="KW-1185">Reference proteome</keyword>
<feature type="transmembrane region" description="Helical" evidence="1">
    <location>
        <begin position="132"/>
        <end position="149"/>
    </location>
</feature>
<feature type="transmembrane region" description="Helical" evidence="1">
    <location>
        <begin position="91"/>
        <end position="112"/>
    </location>
</feature>
<dbReference type="EMBL" id="QKZT01000015">
    <property type="protein sequence ID" value="PZX49370.1"/>
    <property type="molecule type" value="Genomic_DNA"/>
</dbReference>
<dbReference type="PANTHER" id="PTHR37299:SF1">
    <property type="entry name" value="STAGE 0 SPORULATION PROTEIN A HOMOLOG"/>
    <property type="match status" value="1"/>
</dbReference>
<feature type="transmembrane region" description="Helical" evidence="1">
    <location>
        <begin position="25"/>
        <end position="47"/>
    </location>
</feature>
<dbReference type="PANTHER" id="PTHR37299">
    <property type="entry name" value="TRANSCRIPTIONAL REGULATOR-RELATED"/>
    <property type="match status" value="1"/>
</dbReference>
<name>A0A2W7QTH2_9BACT</name>
<dbReference type="Proteomes" id="UP000248882">
    <property type="component" value="Unassembled WGS sequence"/>
</dbReference>
<dbReference type="InterPro" id="IPR007492">
    <property type="entry name" value="LytTR_DNA-bd_dom"/>
</dbReference>
<keyword evidence="1" id="KW-0472">Membrane</keyword>
<comment type="caution">
    <text evidence="3">The sequence shown here is derived from an EMBL/GenBank/DDBJ whole genome shotgun (WGS) entry which is preliminary data.</text>
</comment>
<dbReference type="InterPro" id="IPR046947">
    <property type="entry name" value="LytR-like"/>
</dbReference>
<dbReference type="GO" id="GO:0003677">
    <property type="term" value="F:DNA binding"/>
    <property type="evidence" value="ECO:0007669"/>
    <property type="project" value="InterPro"/>
</dbReference>
<reference evidence="3 4" key="1">
    <citation type="submission" date="2018-06" db="EMBL/GenBank/DDBJ databases">
        <title>Genomic Encyclopedia of Archaeal and Bacterial Type Strains, Phase II (KMG-II): from individual species to whole genera.</title>
        <authorList>
            <person name="Goeker M."/>
        </authorList>
    </citation>
    <scope>NUCLEOTIDE SEQUENCE [LARGE SCALE GENOMIC DNA]</scope>
    <source>
        <strain evidence="3 4">DSM 19830</strain>
    </source>
</reference>
<dbReference type="AlphaFoldDB" id="A0A2W7QTH2"/>
<evidence type="ECO:0000313" key="3">
    <source>
        <dbReference type="EMBL" id="PZX49370.1"/>
    </source>
</evidence>
<proteinExistence type="predicted"/>
<dbReference type="Pfam" id="PF04397">
    <property type="entry name" value="LytTR"/>
    <property type="match status" value="1"/>
</dbReference>
<organism evidence="3 4">
    <name type="scientific">Algoriphagus chordae</name>
    <dbReference type="NCBI Taxonomy" id="237019"/>
    <lineage>
        <taxon>Bacteria</taxon>
        <taxon>Pseudomonadati</taxon>
        <taxon>Bacteroidota</taxon>
        <taxon>Cytophagia</taxon>
        <taxon>Cytophagales</taxon>
        <taxon>Cyclobacteriaceae</taxon>
        <taxon>Algoriphagus</taxon>
    </lineage>
</organism>